<proteinExistence type="predicted"/>
<gene>
    <name evidence="1" type="ORF">CBF30_02765</name>
</gene>
<organism evidence="1 2">
    <name type="scientific">Vagococcus entomophilus</name>
    <dbReference type="NCBI Taxonomy" id="1160095"/>
    <lineage>
        <taxon>Bacteria</taxon>
        <taxon>Bacillati</taxon>
        <taxon>Bacillota</taxon>
        <taxon>Bacilli</taxon>
        <taxon>Lactobacillales</taxon>
        <taxon>Enterococcaceae</taxon>
        <taxon>Vagococcus</taxon>
    </lineage>
</organism>
<dbReference type="AlphaFoldDB" id="A0A430AJJ1"/>
<accession>A0A430AJJ1</accession>
<evidence type="ECO:0000313" key="1">
    <source>
        <dbReference type="EMBL" id="RSU08183.1"/>
    </source>
</evidence>
<dbReference type="RefSeq" id="WP_126822538.1">
    <property type="nucleotide sequence ID" value="NZ_JBHLWU010000001.1"/>
</dbReference>
<sequence length="437" mass="51281">MLKLFESKIKEMKKKVDLAHQNYMNSEKYRVELIDSYLQNLNLKGNEQKVPGKGIQVGSSIEFLAFYKELIDLYPEKFGKRSKKLKQSLINSLYSSSHSELLKESIKKLTINNKDDFLLIPLTTLYKNEAGEKKEHRVCVIIRREKNCIKLEMFDKTNLLAAGRKMKQLKQNASKIQLVSNYIYEFNDNEYFIKQITDVLSLGIDRRDQQKKYEFAKGNVIPSLLARLSKNQGYGRYISSQQFVQGNCYIKAVSGALDYVLFQENQTNVRLSTKEYATQTKLDALKKVELHRALGEIIKKRLQNLGYSQNTCEKIDQSFALYQLVKKDRTKDTKIDYFHSKIKVGNFFNHYFKIIEKDVKVMGLKKQSYSYENPLFSNKEKAELRETLKKRENQYSIAQNTARTSWTSLKQKIEKDIKSRNSGRKNSRVHRKYITRY</sequence>
<keyword evidence="2" id="KW-1185">Reference proteome</keyword>
<protein>
    <submittedName>
        <fullName evidence="1">Uncharacterized protein</fullName>
    </submittedName>
</protein>
<dbReference type="Proteomes" id="UP000288669">
    <property type="component" value="Unassembled WGS sequence"/>
</dbReference>
<comment type="caution">
    <text evidence="1">The sequence shown here is derived from an EMBL/GenBank/DDBJ whole genome shotgun (WGS) entry which is preliminary data.</text>
</comment>
<dbReference type="EMBL" id="NGJZ01000001">
    <property type="protein sequence ID" value="RSU08183.1"/>
    <property type="molecule type" value="Genomic_DNA"/>
</dbReference>
<evidence type="ECO:0000313" key="2">
    <source>
        <dbReference type="Proteomes" id="UP000288669"/>
    </source>
</evidence>
<dbReference type="OrthoDB" id="2187475at2"/>
<reference evidence="1 2" key="1">
    <citation type="submission" date="2017-05" db="EMBL/GenBank/DDBJ databases">
        <title>Vagococcus spp. assemblies.</title>
        <authorList>
            <person name="Gulvik C.A."/>
        </authorList>
    </citation>
    <scope>NUCLEOTIDE SEQUENCE [LARGE SCALE GENOMIC DNA]</scope>
    <source>
        <strain evidence="1 2">DSM 24756</strain>
    </source>
</reference>
<name>A0A430AJJ1_9ENTE</name>